<protein>
    <submittedName>
        <fullName evidence="1">Uncharacterized protein</fullName>
    </submittedName>
</protein>
<name>A0A0B0MGQ1_GOSAR</name>
<keyword evidence="2" id="KW-1185">Reference proteome</keyword>
<evidence type="ECO:0000313" key="1">
    <source>
        <dbReference type="EMBL" id="KHF99959.1"/>
    </source>
</evidence>
<dbReference type="Proteomes" id="UP000032142">
    <property type="component" value="Unassembled WGS sequence"/>
</dbReference>
<dbReference type="AlphaFoldDB" id="A0A0B0MGQ1"/>
<dbReference type="EMBL" id="JRRC01104806">
    <property type="protein sequence ID" value="KHF99959.1"/>
    <property type="molecule type" value="Genomic_DNA"/>
</dbReference>
<proteinExistence type="predicted"/>
<gene>
    <name evidence="1" type="ORF">F383_38664</name>
</gene>
<sequence>MINSSQSLYLVLLINPINITQTWTDTRIQPTHRG</sequence>
<organism evidence="1 2">
    <name type="scientific">Gossypium arboreum</name>
    <name type="common">Tree cotton</name>
    <name type="synonym">Gossypium nanking</name>
    <dbReference type="NCBI Taxonomy" id="29729"/>
    <lineage>
        <taxon>Eukaryota</taxon>
        <taxon>Viridiplantae</taxon>
        <taxon>Streptophyta</taxon>
        <taxon>Embryophyta</taxon>
        <taxon>Tracheophyta</taxon>
        <taxon>Spermatophyta</taxon>
        <taxon>Magnoliopsida</taxon>
        <taxon>eudicotyledons</taxon>
        <taxon>Gunneridae</taxon>
        <taxon>Pentapetalae</taxon>
        <taxon>rosids</taxon>
        <taxon>malvids</taxon>
        <taxon>Malvales</taxon>
        <taxon>Malvaceae</taxon>
        <taxon>Malvoideae</taxon>
        <taxon>Gossypium</taxon>
    </lineage>
</organism>
<reference evidence="2" key="1">
    <citation type="submission" date="2014-09" db="EMBL/GenBank/DDBJ databases">
        <authorList>
            <person name="Mudge J."/>
            <person name="Ramaraj T."/>
            <person name="Lindquist I.E."/>
            <person name="Bharti A.K."/>
            <person name="Sundararajan A."/>
            <person name="Cameron C.T."/>
            <person name="Woodward J.E."/>
            <person name="May G.D."/>
            <person name="Brubaker C."/>
            <person name="Broadhvest J."/>
            <person name="Wilkins T.A."/>
        </authorList>
    </citation>
    <scope>NUCLEOTIDE SEQUENCE</scope>
    <source>
        <strain evidence="2">cv. AKA8401</strain>
    </source>
</reference>
<comment type="caution">
    <text evidence="1">The sequence shown here is derived from an EMBL/GenBank/DDBJ whole genome shotgun (WGS) entry which is preliminary data.</text>
</comment>
<evidence type="ECO:0000313" key="2">
    <source>
        <dbReference type="Proteomes" id="UP000032142"/>
    </source>
</evidence>
<accession>A0A0B0MGQ1</accession>